<proteinExistence type="predicted"/>
<sequence>MARVGFKFPRVLSLLAKLVGLSPGEFRLWHDVESGWMSEARARPRALPVYKAISDEVAMTILKEEITPELEAILLTPDVGVDN</sequence>
<name>X1Q6R4_9ZZZZ</name>
<dbReference type="AlphaFoldDB" id="X1Q6R4"/>
<accession>X1Q6R4</accession>
<dbReference type="EMBL" id="BARW01001819">
    <property type="protein sequence ID" value="GAI64197.1"/>
    <property type="molecule type" value="Genomic_DNA"/>
</dbReference>
<protein>
    <submittedName>
        <fullName evidence="1">Uncharacterized protein</fullName>
    </submittedName>
</protein>
<gene>
    <name evidence="1" type="ORF">S12H4_05472</name>
</gene>
<comment type="caution">
    <text evidence="1">The sequence shown here is derived from an EMBL/GenBank/DDBJ whole genome shotgun (WGS) entry which is preliminary data.</text>
</comment>
<organism evidence="1">
    <name type="scientific">marine sediment metagenome</name>
    <dbReference type="NCBI Taxonomy" id="412755"/>
    <lineage>
        <taxon>unclassified sequences</taxon>
        <taxon>metagenomes</taxon>
        <taxon>ecological metagenomes</taxon>
    </lineage>
</organism>
<evidence type="ECO:0000313" key="1">
    <source>
        <dbReference type="EMBL" id="GAI64197.1"/>
    </source>
</evidence>
<reference evidence="1" key="1">
    <citation type="journal article" date="2014" name="Front. Microbiol.">
        <title>High frequency of phylogenetically diverse reductive dehalogenase-homologous genes in deep subseafloor sedimentary metagenomes.</title>
        <authorList>
            <person name="Kawai M."/>
            <person name="Futagami T."/>
            <person name="Toyoda A."/>
            <person name="Takaki Y."/>
            <person name="Nishi S."/>
            <person name="Hori S."/>
            <person name="Arai W."/>
            <person name="Tsubouchi T."/>
            <person name="Morono Y."/>
            <person name="Uchiyama I."/>
            <person name="Ito T."/>
            <person name="Fujiyama A."/>
            <person name="Inagaki F."/>
            <person name="Takami H."/>
        </authorList>
    </citation>
    <scope>NUCLEOTIDE SEQUENCE</scope>
    <source>
        <strain evidence="1">Expedition CK06-06</strain>
    </source>
</reference>